<evidence type="ECO:0000313" key="2">
    <source>
        <dbReference type="EMBL" id="KAK8477128.1"/>
    </source>
</evidence>
<evidence type="ECO:0000256" key="1">
    <source>
        <dbReference type="SAM" id="MobiDB-lite"/>
    </source>
</evidence>
<proteinExistence type="predicted"/>
<evidence type="ECO:0000313" key="3">
    <source>
        <dbReference type="Proteomes" id="UP001396334"/>
    </source>
</evidence>
<sequence>MLAPTRRSQGGNNQMPIGYKKSSWDVNKGSRFTALSMELEEHVMGDRQDAKVIETGFDRVNMSKKGSGNVKGYHRGSGEADGMQQLCKGARVLVLRFDELLVHRNSRSLEDSSKTEMVVNSDARDSLSNVVDIVVHGRGGDSTLQ</sequence>
<feature type="region of interest" description="Disordered" evidence="1">
    <location>
        <begin position="1"/>
        <end position="20"/>
    </location>
</feature>
<keyword evidence="3" id="KW-1185">Reference proteome</keyword>
<comment type="caution">
    <text evidence="2">The sequence shown here is derived from an EMBL/GenBank/DDBJ whole genome shotgun (WGS) entry which is preliminary data.</text>
</comment>
<accession>A0ABR1ZAJ9</accession>
<dbReference type="EMBL" id="JBBPBN010001909">
    <property type="protein sequence ID" value="KAK8477128.1"/>
    <property type="molecule type" value="Genomic_DNA"/>
</dbReference>
<reference evidence="2 3" key="1">
    <citation type="journal article" date="2024" name="G3 (Bethesda)">
        <title>Genome assembly of Hibiscus sabdariffa L. provides insights into metabolisms of medicinal natural products.</title>
        <authorList>
            <person name="Kim T."/>
        </authorList>
    </citation>
    <scope>NUCLEOTIDE SEQUENCE [LARGE SCALE GENOMIC DNA]</scope>
    <source>
        <strain evidence="2">TK-2024</strain>
        <tissue evidence="2">Old leaves</tissue>
    </source>
</reference>
<organism evidence="2 3">
    <name type="scientific">Hibiscus sabdariffa</name>
    <name type="common">roselle</name>
    <dbReference type="NCBI Taxonomy" id="183260"/>
    <lineage>
        <taxon>Eukaryota</taxon>
        <taxon>Viridiplantae</taxon>
        <taxon>Streptophyta</taxon>
        <taxon>Embryophyta</taxon>
        <taxon>Tracheophyta</taxon>
        <taxon>Spermatophyta</taxon>
        <taxon>Magnoliopsida</taxon>
        <taxon>eudicotyledons</taxon>
        <taxon>Gunneridae</taxon>
        <taxon>Pentapetalae</taxon>
        <taxon>rosids</taxon>
        <taxon>malvids</taxon>
        <taxon>Malvales</taxon>
        <taxon>Malvaceae</taxon>
        <taxon>Malvoideae</taxon>
        <taxon>Hibiscus</taxon>
    </lineage>
</organism>
<name>A0ABR1ZAJ9_9ROSI</name>
<protein>
    <submittedName>
        <fullName evidence="2">Uncharacterized protein</fullName>
    </submittedName>
</protein>
<dbReference type="Proteomes" id="UP001396334">
    <property type="component" value="Unassembled WGS sequence"/>
</dbReference>
<feature type="compositionally biased region" description="Polar residues" evidence="1">
    <location>
        <begin position="1"/>
        <end position="15"/>
    </location>
</feature>
<gene>
    <name evidence="2" type="ORF">V6N11_013972</name>
</gene>